<feature type="transmembrane region" description="Helical" evidence="10">
    <location>
        <begin position="408"/>
        <end position="427"/>
    </location>
</feature>
<dbReference type="Proteomes" id="UP001157974">
    <property type="component" value="Unassembled WGS sequence"/>
</dbReference>
<dbReference type="GO" id="GO:0005509">
    <property type="term" value="F:calcium ion binding"/>
    <property type="evidence" value="ECO:0007669"/>
    <property type="project" value="InterPro"/>
</dbReference>
<feature type="transmembrane region" description="Helical" evidence="10">
    <location>
        <begin position="157"/>
        <end position="176"/>
    </location>
</feature>
<keyword evidence="14" id="KW-1185">Reference proteome</keyword>
<keyword evidence="6" id="KW-0106">Calcium</keyword>
<evidence type="ECO:0000256" key="10">
    <source>
        <dbReference type="SAM" id="Phobius"/>
    </source>
</evidence>
<feature type="transmembrane region" description="Helical" evidence="10">
    <location>
        <begin position="497"/>
        <end position="516"/>
    </location>
</feature>
<feature type="transmembrane region" description="Helical" evidence="10">
    <location>
        <begin position="434"/>
        <end position="456"/>
    </location>
</feature>
<evidence type="ECO:0000256" key="9">
    <source>
        <dbReference type="ARBA" id="ARBA00023136"/>
    </source>
</evidence>
<dbReference type="PROSITE" id="PS50222">
    <property type="entry name" value="EF_HAND_2"/>
    <property type="match status" value="1"/>
</dbReference>
<feature type="transmembrane region" description="Helical" evidence="10">
    <location>
        <begin position="127"/>
        <end position="150"/>
    </location>
</feature>
<evidence type="ECO:0000256" key="3">
    <source>
        <dbReference type="ARBA" id="ARBA00022449"/>
    </source>
</evidence>
<protein>
    <recommendedName>
        <fullName evidence="12">EF-hand domain-containing protein</fullName>
    </recommendedName>
</protein>
<reference evidence="13 14" key="1">
    <citation type="journal article" date="2023" name="Nat. Commun.">
        <title>Origin of minicircular mitochondrial genomes in red algae.</title>
        <authorList>
            <person name="Lee Y."/>
            <person name="Cho C.H."/>
            <person name="Lee Y.M."/>
            <person name="Park S.I."/>
            <person name="Yang J.H."/>
            <person name="West J.A."/>
            <person name="Bhattacharya D."/>
            <person name="Yoon H.S."/>
        </authorList>
    </citation>
    <scope>NUCLEOTIDE SEQUENCE [LARGE SCALE GENOMIC DNA]</scope>
    <source>
        <strain evidence="13 14">CCMP1338</strain>
        <tissue evidence="13">Whole cell</tissue>
    </source>
</reference>
<feature type="transmembrane region" description="Helical" evidence="10">
    <location>
        <begin position="285"/>
        <end position="305"/>
    </location>
</feature>
<dbReference type="PROSITE" id="PS00018">
    <property type="entry name" value="EF_HAND_1"/>
    <property type="match status" value="1"/>
</dbReference>
<dbReference type="InterPro" id="IPR002048">
    <property type="entry name" value="EF_hand_dom"/>
</dbReference>
<dbReference type="GO" id="GO:0016020">
    <property type="term" value="C:membrane"/>
    <property type="evidence" value="ECO:0007669"/>
    <property type="project" value="UniProtKB-SubCell"/>
</dbReference>
<evidence type="ECO:0000313" key="14">
    <source>
        <dbReference type="Proteomes" id="UP001157974"/>
    </source>
</evidence>
<keyword evidence="5 11" id="KW-0732">Signal</keyword>
<dbReference type="InterPro" id="IPR018247">
    <property type="entry name" value="EF_Hand_1_Ca_BS"/>
</dbReference>
<accession>A0AAV8UY22</accession>
<keyword evidence="8" id="KW-0406">Ion transport</keyword>
<evidence type="ECO:0000256" key="5">
    <source>
        <dbReference type="ARBA" id="ARBA00022729"/>
    </source>
</evidence>
<evidence type="ECO:0000256" key="11">
    <source>
        <dbReference type="SAM" id="SignalP"/>
    </source>
</evidence>
<feature type="signal peptide" evidence="11">
    <location>
        <begin position="1"/>
        <end position="22"/>
    </location>
</feature>
<dbReference type="SUPFAM" id="SSF47473">
    <property type="entry name" value="EF-hand"/>
    <property type="match status" value="1"/>
</dbReference>
<dbReference type="AlphaFoldDB" id="A0AAV8UY22"/>
<dbReference type="Pfam" id="PF00999">
    <property type="entry name" value="Na_H_Exchanger"/>
    <property type="match status" value="1"/>
</dbReference>
<dbReference type="GO" id="GO:0015386">
    <property type="term" value="F:potassium:proton antiporter activity"/>
    <property type="evidence" value="ECO:0007669"/>
    <property type="project" value="InterPro"/>
</dbReference>
<feature type="domain" description="EF-hand" evidence="12">
    <location>
        <begin position="34"/>
        <end position="69"/>
    </location>
</feature>
<dbReference type="PANTHER" id="PTHR16254:SF14">
    <property type="entry name" value="TRANSMEMBRANE AND COILED-COIL DOMAIN-CONTAINING PROTEIN 3"/>
    <property type="match status" value="1"/>
</dbReference>
<keyword evidence="2" id="KW-0813">Transport</keyword>
<evidence type="ECO:0000256" key="8">
    <source>
        <dbReference type="ARBA" id="ARBA00023065"/>
    </source>
</evidence>
<comment type="caution">
    <text evidence="13">The sequence shown here is derived from an EMBL/GenBank/DDBJ whole genome shotgun (WGS) entry which is preliminary data.</text>
</comment>
<sequence>MRSRWLVVWLTVGVFCALDSRAEILADGIAKSPEEDDGRSRLFQRFDVDNDGQLNEEEVAEMLKQLERAKNKKGDGEDSDGLHEVWIDGESVQVGESDFQLLFKQLSNLKQTKDPSKDPRMSLQEDIIFVQDLVIILVSATIGGTLASLLKQPPLMGYIFGGMLIGPGCLGLVTELVEMETLASLGIAFLLFSLGIEFSLTELQRAKRVAVFGGLTSMFGVSVLTGTLARATGLVKSLPTAIALGLALSLSSTAIVLQCLPKQDSLPTETADGEITIDDPKARKVVLALLVIQDIMIGLILALLPTLNGTASEFTKEFMSAFLRLGIFVVLSLIVAEYVLPYALDRLDKSQSQEIFTLGIVGTCLIISYVSERLGLAIELGAFVAGIMMSESKYRDRVEHSVDSIRDVFTSIFFVTIGMMIHFSYFYANFLRMLGLLVIIFAVKGFVMTATCFLFGDLPFRASLASGLAISQAGEFTFVVASTGQSLQLFSTSETRMINGATALSMLLTPFLITYMRRFGRSIATTK</sequence>
<name>A0AAV8UY22_9RHOD</name>
<feature type="transmembrane region" description="Helical" evidence="10">
    <location>
        <begin position="325"/>
        <end position="343"/>
    </location>
</feature>
<feature type="chain" id="PRO_5043821337" description="EF-hand domain-containing protein" evidence="11">
    <location>
        <begin position="23"/>
        <end position="527"/>
    </location>
</feature>
<gene>
    <name evidence="13" type="ORF">NDN08_007615</name>
</gene>
<dbReference type="InterPro" id="IPR011992">
    <property type="entry name" value="EF-hand-dom_pair"/>
</dbReference>
<feature type="transmembrane region" description="Helical" evidence="10">
    <location>
        <begin position="355"/>
        <end position="388"/>
    </location>
</feature>
<dbReference type="InterPro" id="IPR045158">
    <property type="entry name" value="KEA4/5/6-like"/>
</dbReference>
<evidence type="ECO:0000259" key="12">
    <source>
        <dbReference type="PROSITE" id="PS50222"/>
    </source>
</evidence>
<dbReference type="InterPro" id="IPR006153">
    <property type="entry name" value="Cation/H_exchanger_TM"/>
</dbReference>
<keyword evidence="4 10" id="KW-0812">Transmembrane</keyword>
<dbReference type="Gene3D" id="1.10.238.10">
    <property type="entry name" value="EF-hand"/>
    <property type="match status" value="1"/>
</dbReference>
<keyword evidence="3" id="KW-0050">Antiport</keyword>
<dbReference type="Gene3D" id="1.20.1530.20">
    <property type="match status" value="1"/>
</dbReference>
<evidence type="ECO:0000313" key="13">
    <source>
        <dbReference type="EMBL" id="KAJ8907504.1"/>
    </source>
</evidence>
<evidence type="ECO:0000256" key="1">
    <source>
        <dbReference type="ARBA" id="ARBA00004141"/>
    </source>
</evidence>
<proteinExistence type="predicted"/>
<feature type="transmembrane region" description="Helical" evidence="10">
    <location>
        <begin position="209"/>
        <end position="229"/>
    </location>
</feature>
<keyword evidence="9 10" id="KW-0472">Membrane</keyword>
<feature type="transmembrane region" description="Helical" evidence="10">
    <location>
        <begin position="241"/>
        <end position="260"/>
    </location>
</feature>
<comment type="subcellular location">
    <subcellularLocation>
        <location evidence="1">Membrane</location>
        <topology evidence="1">Multi-pass membrane protein</topology>
    </subcellularLocation>
</comment>
<dbReference type="EMBL" id="JAMWBK010000002">
    <property type="protein sequence ID" value="KAJ8907504.1"/>
    <property type="molecule type" value="Genomic_DNA"/>
</dbReference>
<evidence type="ECO:0000256" key="7">
    <source>
        <dbReference type="ARBA" id="ARBA00022989"/>
    </source>
</evidence>
<dbReference type="InterPro" id="IPR038770">
    <property type="entry name" value="Na+/solute_symporter_sf"/>
</dbReference>
<evidence type="ECO:0000256" key="4">
    <source>
        <dbReference type="ARBA" id="ARBA00022692"/>
    </source>
</evidence>
<dbReference type="PANTHER" id="PTHR16254">
    <property type="entry name" value="POTASSIUM/PROTON ANTIPORTER-RELATED"/>
    <property type="match status" value="1"/>
</dbReference>
<evidence type="ECO:0000256" key="6">
    <source>
        <dbReference type="ARBA" id="ARBA00022837"/>
    </source>
</evidence>
<keyword evidence="7 10" id="KW-1133">Transmembrane helix</keyword>
<organism evidence="13 14">
    <name type="scientific">Rhodosorus marinus</name>
    <dbReference type="NCBI Taxonomy" id="101924"/>
    <lineage>
        <taxon>Eukaryota</taxon>
        <taxon>Rhodophyta</taxon>
        <taxon>Stylonematophyceae</taxon>
        <taxon>Stylonematales</taxon>
        <taxon>Stylonemataceae</taxon>
        <taxon>Rhodosorus</taxon>
    </lineage>
</organism>
<feature type="transmembrane region" description="Helical" evidence="10">
    <location>
        <begin position="182"/>
        <end position="200"/>
    </location>
</feature>
<evidence type="ECO:0000256" key="2">
    <source>
        <dbReference type="ARBA" id="ARBA00022448"/>
    </source>
</evidence>